<protein>
    <recommendedName>
        <fullName evidence="7">Gamma-glutamyltransferase</fullName>
    </recommendedName>
</protein>
<dbReference type="FunFam" id="3.60.20.40:FF:000001">
    <property type="entry name" value="Gamma-glutamyltranspeptidase 1"/>
    <property type="match status" value="1"/>
</dbReference>
<dbReference type="EMBL" id="DS469641">
    <property type="protein sequence ID" value="EDO37680.1"/>
    <property type="molecule type" value="Genomic_DNA"/>
</dbReference>
<feature type="binding site" evidence="3">
    <location>
        <position position="487"/>
    </location>
    <ligand>
        <name>L-glutamate</name>
        <dbReference type="ChEBI" id="CHEBI:29985"/>
    </ligand>
</feature>
<keyword evidence="6" id="KW-1185">Reference proteome</keyword>
<feature type="binding site" evidence="3">
    <location>
        <begin position="464"/>
        <end position="465"/>
    </location>
    <ligand>
        <name>L-glutamate</name>
        <dbReference type="ChEBI" id="CHEBI:29985"/>
    </ligand>
</feature>
<sequence>MGLKRLHVVIIFVVAVIIVAIALGVGLGLGLKKKDSKSADPKPILGEGPFKSGVVSSDADECSELGAKMLIKGGSAVDSAVATLFCVGLLNLHSTGIGGGGFMLVYQRDTKKAKFLDFREVAPGAANSTMYVNQTEKAQLGGLAVAVPGEVRGLHTAWMEYGKLPWRDLVQPTIDMAKGGFKIIHALHDAMKGAIPKISADPGLRALLMENGNLKPENSTIKHPAFALTLEKIRDNPNDFYEGSLAADIAKDIQDGGGIVTAEDLKNYTAQTNKVPIKNTLGGRTMFATTGPSGGPVVTLIMNIMKGYNLGPEARASDSASGLTYHRIVESFKFAFARRALLGDPAFENITEIMSKLTSPVYAEKIRQNIWDNQTHSNASYYGAETGQTVDGGTTHLSILASNGDAVSVTSTINYRFGAAYLGRRTGILFNNEMDDFSTPGATNLYGLPPSEVNFIKPGKRPQSSMAPVIFTDQEGDVELVCGAAGGSMIITSTSLVSMSKLWFGRSLSEAVKEPRLHHQLFPDVVTYLDRSPYELPLAIRKALETRNHTVSPRTSQNIVQAVSRNKDGSLYGMSDPRKFARAAGY</sequence>
<reference evidence="5 6" key="1">
    <citation type="journal article" date="2007" name="Science">
        <title>Sea anemone genome reveals ancestral eumetazoan gene repertoire and genomic organization.</title>
        <authorList>
            <person name="Putnam N.H."/>
            <person name="Srivastava M."/>
            <person name="Hellsten U."/>
            <person name="Dirks B."/>
            <person name="Chapman J."/>
            <person name="Salamov A."/>
            <person name="Terry A."/>
            <person name="Shapiro H."/>
            <person name="Lindquist E."/>
            <person name="Kapitonov V.V."/>
            <person name="Jurka J."/>
            <person name="Genikhovich G."/>
            <person name="Grigoriev I.V."/>
            <person name="Lucas S.M."/>
            <person name="Steele R.E."/>
            <person name="Finnerty J.R."/>
            <person name="Technau U."/>
            <person name="Martindale M.Q."/>
            <person name="Rokhsar D.S."/>
        </authorList>
    </citation>
    <scope>NUCLEOTIDE SEQUENCE [LARGE SCALE GENOMIC DNA]</scope>
    <source>
        <strain evidence="6">CH2 X CH6</strain>
    </source>
</reference>
<dbReference type="Proteomes" id="UP000001593">
    <property type="component" value="Unassembled WGS sequence"/>
</dbReference>
<dbReference type="FunFam" id="1.10.246.130:FF:000002">
    <property type="entry name" value="glutathione hydrolase 1 proenzyme"/>
    <property type="match status" value="1"/>
</dbReference>
<evidence type="ECO:0000313" key="6">
    <source>
        <dbReference type="Proteomes" id="UP000001593"/>
    </source>
</evidence>
<keyword evidence="4" id="KW-0812">Transmembrane</keyword>
<keyword evidence="4" id="KW-0472">Membrane</keyword>
<dbReference type="GO" id="GO:0005886">
    <property type="term" value="C:plasma membrane"/>
    <property type="evidence" value="ECO:0000318"/>
    <property type="project" value="GO_Central"/>
</dbReference>
<dbReference type="PhylomeDB" id="A7SF26"/>
<dbReference type="PANTHER" id="PTHR11686">
    <property type="entry name" value="GAMMA GLUTAMYL TRANSPEPTIDASE"/>
    <property type="match status" value="1"/>
</dbReference>
<gene>
    <name evidence="5" type="ORF">NEMVEDRAFT_v1g189103</name>
</gene>
<dbReference type="Gene3D" id="3.60.20.40">
    <property type="match status" value="1"/>
</dbReference>
<dbReference type="InterPro" id="IPR043137">
    <property type="entry name" value="GGT_ssub_C"/>
</dbReference>
<dbReference type="InParanoid" id="A7SF26"/>
<dbReference type="STRING" id="45351.A7SF26"/>
<keyword evidence="1" id="KW-0800">Toxin</keyword>
<feature type="transmembrane region" description="Helical" evidence="4">
    <location>
        <begin position="6"/>
        <end position="29"/>
    </location>
</feature>
<evidence type="ECO:0000313" key="5">
    <source>
        <dbReference type="EMBL" id="EDO37680.1"/>
    </source>
</evidence>
<dbReference type="InterPro" id="IPR000101">
    <property type="entry name" value="GGT_peptidase"/>
</dbReference>
<keyword evidence="1" id="KW-1199">Hemostasis impairing toxin</keyword>
<feature type="binding site" evidence="3">
    <location>
        <position position="119"/>
    </location>
    <ligand>
        <name>L-glutamate</name>
        <dbReference type="ChEBI" id="CHEBI:29985"/>
    </ligand>
</feature>
<evidence type="ECO:0000256" key="2">
    <source>
        <dbReference type="PIRSR" id="PIRSR600101-1"/>
    </source>
</evidence>
<proteinExistence type="predicted"/>
<dbReference type="OrthoDB" id="1081007at2759"/>
<dbReference type="NCBIfam" id="TIGR00066">
    <property type="entry name" value="g_glut_trans"/>
    <property type="match status" value="1"/>
</dbReference>
<feature type="active site" description="Nucleophile" evidence="2">
    <location>
        <position position="394"/>
    </location>
</feature>
<organism evidence="5 6">
    <name type="scientific">Nematostella vectensis</name>
    <name type="common">Starlet sea anemone</name>
    <dbReference type="NCBI Taxonomy" id="45351"/>
    <lineage>
        <taxon>Eukaryota</taxon>
        <taxon>Metazoa</taxon>
        <taxon>Cnidaria</taxon>
        <taxon>Anthozoa</taxon>
        <taxon>Hexacorallia</taxon>
        <taxon>Actiniaria</taxon>
        <taxon>Edwardsiidae</taxon>
        <taxon>Nematostella</taxon>
    </lineage>
</organism>
<dbReference type="InterPro" id="IPR029055">
    <property type="entry name" value="Ntn_hydrolases_N"/>
</dbReference>
<dbReference type="OMA" id="HQIFPMH"/>
<dbReference type="PANTHER" id="PTHR11686:SF9">
    <property type="entry name" value="RE13973P"/>
    <property type="match status" value="1"/>
</dbReference>
<keyword evidence="1" id="KW-1202">Platelet aggregation activating toxin</keyword>
<evidence type="ECO:0000256" key="4">
    <source>
        <dbReference type="SAM" id="Phobius"/>
    </source>
</evidence>
<dbReference type="AlphaFoldDB" id="A7SF26"/>
<evidence type="ECO:0000256" key="3">
    <source>
        <dbReference type="PIRSR" id="PIRSR600101-2"/>
    </source>
</evidence>
<dbReference type="eggNOG" id="KOG2410">
    <property type="taxonomic scope" value="Eukaryota"/>
</dbReference>
<feature type="binding site" evidence="3">
    <location>
        <begin position="412"/>
        <end position="414"/>
    </location>
    <ligand>
        <name>L-glutamate</name>
        <dbReference type="ChEBI" id="CHEBI:29985"/>
    </ligand>
</feature>
<feature type="binding site" evidence="3">
    <location>
        <position position="436"/>
    </location>
    <ligand>
        <name>L-glutamate</name>
        <dbReference type="ChEBI" id="CHEBI:29985"/>
    </ligand>
</feature>
<dbReference type="Gene3D" id="1.10.246.130">
    <property type="match status" value="1"/>
</dbReference>
<evidence type="ECO:0008006" key="7">
    <source>
        <dbReference type="Google" id="ProtNLM"/>
    </source>
</evidence>
<accession>A7SF26</accession>
<dbReference type="GO" id="GO:0006751">
    <property type="term" value="P:glutathione catabolic process"/>
    <property type="evidence" value="ECO:0000318"/>
    <property type="project" value="GO_Central"/>
</dbReference>
<dbReference type="GO" id="GO:0036374">
    <property type="term" value="F:glutathione hydrolase activity"/>
    <property type="evidence" value="ECO:0000318"/>
    <property type="project" value="GO_Central"/>
</dbReference>
<keyword evidence="4" id="KW-1133">Transmembrane helix</keyword>
<evidence type="ECO:0000256" key="1">
    <source>
        <dbReference type="ARBA" id="ARBA00084097"/>
    </source>
</evidence>
<dbReference type="SUPFAM" id="SSF56235">
    <property type="entry name" value="N-terminal nucleophile aminohydrolases (Ntn hydrolases)"/>
    <property type="match status" value="1"/>
</dbReference>
<name>A7SF26_NEMVE</name>
<dbReference type="InterPro" id="IPR043138">
    <property type="entry name" value="GGT_lsub"/>
</dbReference>
<dbReference type="PRINTS" id="PR01210">
    <property type="entry name" value="GGTRANSPTASE"/>
</dbReference>
<dbReference type="HOGENOM" id="CLU_014813_4_1_1"/>
<dbReference type="Pfam" id="PF01019">
    <property type="entry name" value="G_glu_transpept"/>
    <property type="match status" value="1"/>
</dbReference>
<dbReference type="KEGG" id="nve:5509213"/>